<keyword evidence="4" id="KW-1185">Reference proteome</keyword>
<evidence type="ECO:0000256" key="1">
    <source>
        <dbReference type="SAM" id="Coils"/>
    </source>
</evidence>
<dbReference type="SMART" id="SM01204">
    <property type="entry name" value="FIST_C"/>
    <property type="match status" value="1"/>
</dbReference>
<dbReference type="Pfam" id="PF00990">
    <property type="entry name" value="GGDEF"/>
    <property type="match status" value="1"/>
</dbReference>
<dbReference type="PANTHER" id="PTHR45138:SF9">
    <property type="entry name" value="DIGUANYLATE CYCLASE DGCM-RELATED"/>
    <property type="match status" value="1"/>
</dbReference>
<dbReference type="FunFam" id="3.30.70.270:FF:000001">
    <property type="entry name" value="Diguanylate cyclase domain protein"/>
    <property type="match status" value="1"/>
</dbReference>
<keyword evidence="1" id="KW-0175">Coiled coil</keyword>
<dbReference type="PANTHER" id="PTHR45138">
    <property type="entry name" value="REGULATORY COMPONENTS OF SENSORY TRANSDUCTION SYSTEM"/>
    <property type="match status" value="1"/>
</dbReference>
<sequence length="584" mass="64906">MKQFSYYLKTVDDLEACLSAFLSECPKNPSSILISIFSSWTSHSDIAKIAKNLTDRIPRATIIGATSYAEILNGLYSNRTMILSFTVFESAIIKIHTFDLRMGKTLAAAEAFKKFCETTPLLKGVCLLSTVSTPDLEAFLKKLSEVPSEIEVFGGCAAVYRPQDKPYIFTNKEVFTAGIIAVCFLGEELHVRTNVGLGWKPLGRSLRITDVEGDRIVNTLNGNPAVRIYETYLKVTPKQFDSESLVFPFVLERDGEPLMRLPADTRTDGSLIFTADCRKGETMRLSYGDPGEIINSSREISRSLVQFAPQGMFIFSCMSRQKFLQADTNRELRPFHSIAPNLGFYGHGEIARINGHVILENCAIVTTAMREGKPTIMPRLPEEPNQSQPTTMPLVQRLANFVAATTAELEEANEKLAKLAKLDRLTGIYNRGEIEQILQHTIACERSGKRASDHLSAIMIDLDDFKLVNDKFGHQVGDKVLKDIAKVFEKNIRPTDSVGRWGGEEFLIILPGACLKAAKSIAERIQNAAKKAPPLPDGRTVTLSVGIAEFPSDGNFQSFYRHLDDALYHSKNNGKNQITLYEGE</sequence>
<dbReference type="SUPFAM" id="SSF55073">
    <property type="entry name" value="Nucleotide cyclase"/>
    <property type="match status" value="1"/>
</dbReference>
<proteinExistence type="predicted"/>
<dbReference type="CDD" id="cd01949">
    <property type="entry name" value="GGDEF"/>
    <property type="match status" value="1"/>
</dbReference>
<dbReference type="STRING" id="1123243.SAMN02745190_01592"/>
<evidence type="ECO:0000259" key="2">
    <source>
        <dbReference type="PROSITE" id="PS50887"/>
    </source>
</evidence>
<dbReference type="InterPro" id="IPR043128">
    <property type="entry name" value="Rev_trsase/Diguanyl_cyclase"/>
</dbReference>
<dbReference type="InterPro" id="IPR013702">
    <property type="entry name" value="FIST_domain_N"/>
</dbReference>
<evidence type="ECO:0000313" key="3">
    <source>
        <dbReference type="EMBL" id="SHE96436.1"/>
    </source>
</evidence>
<dbReference type="AlphaFoldDB" id="A0A1M4XSU6"/>
<accession>A0A1M4XSU6</accession>
<dbReference type="RefSeq" id="WP_072935678.1">
    <property type="nucleotide sequence ID" value="NZ_FQUG01000005.1"/>
</dbReference>
<evidence type="ECO:0000313" key="4">
    <source>
        <dbReference type="Proteomes" id="UP000184404"/>
    </source>
</evidence>
<organism evidence="3 4">
    <name type="scientific">Schwartzia succinivorans DSM 10502</name>
    <dbReference type="NCBI Taxonomy" id="1123243"/>
    <lineage>
        <taxon>Bacteria</taxon>
        <taxon>Bacillati</taxon>
        <taxon>Bacillota</taxon>
        <taxon>Negativicutes</taxon>
        <taxon>Selenomonadales</taxon>
        <taxon>Selenomonadaceae</taxon>
        <taxon>Schwartzia</taxon>
    </lineage>
</organism>
<dbReference type="NCBIfam" id="TIGR00254">
    <property type="entry name" value="GGDEF"/>
    <property type="match status" value="1"/>
</dbReference>
<dbReference type="OrthoDB" id="9759607at2"/>
<dbReference type="EMBL" id="FQUG01000005">
    <property type="protein sequence ID" value="SHE96436.1"/>
    <property type="molecule type" value="Genomic_DNA"/>
</dbReference>
<gene>
    <name evidence="3" type="ORF">SAMN02745190_01592</name>
</gene>
<dbReference type="PROSITE" id="PS50887">
    <property type="entry name" value="GGDEF"/>
    <property type="match status" value="1"/>
</dbReference>
<dbReference type="InterPro" id="IPR000160">
    <property type="entry name" value="GGDEF_dom"/>
</dbReference>
<dbReference type="GO" id="GO:0052621">
    <property type="term" value="F:diguanylate cyclase activity"/>
    <property type="evidence" value="ECO:0007669"/>
    <property type="project" value="TreeGrafter"/>
</dbReference>
<feature type="domain" description="GGDEF" evidence="2">
    <location>
        <begin position="453"/>
        <end position="583"/>
    </location>
</feature>
<dbReference type="SMART" id="SM00897">
    <property type="entry name" value="FIST"/>
    <property type="match status" value="1"/>
</dbReference>
<dbReference type="InterPro" id="IPR019494">
    <property type="entry name" value="FIST_C"/>
</dbReference>
<dbReference type="SMART" id="SM00267">
    <property type="entry name" value="GGDEF"/>
    <property type="match status" value="1"/>
</dbReference>
<dbReference type="Pfam" id="PF08495">
    <property type="entry name" value="FIST"/>
    <property type="match status" value="1"/>
</dbReference>
<dbReference type="InterPro" id="IPR029787">
    <property type="entry name" value="Nucleotide_cyclase"/>
</dbReference>
<dbReference type="Pfam" id="PF10442">
    <property type="entry name" value="FIST_C"/>
    <property type="match status" value="1"/>
</dbReference>
<dbReference type="Proteomes" id="UP000184404">
    <property type="component" value="Unassembled WGS sequence"/>
</dbReference>
<name>A0A1M4XSU6_9FIRM</name>
<reference evidence="3 4" key="1">
    <citation type="submission" date="2016-11" db="EMBL/GenBank/DDBJ databases">
        <authorList>
            <person name="Jaros S."/>
            <person name="Januszkiewicz K."/>
            <person name="Wedrychowicz H."/>
        </authorList>
    </citation>
    <scope>NUCLEOTIDE SEQUENCE [LARGE SCALE GENOMIC DNA]</scope>
    <source>
        <strain evidence="3 4">DSM 10502</strain>
    </source>
</reference>
<dbReference type="Gene3D" id="3.30.70.270">
    <property type="match status" value="1"/>
</dbReference>
<feature type="coiled-coil region" evidence="1">
    <location>
        <begin position="395"/>
        <end position="422"/>
    </location>
</feature>
<protein>
    <submittedName>
        <fullName evidence="3">Diguanylate cyclase (GGDEF) domain-containing protein</fullName>
    </submittedName>
</protein>
<dbReference type="InterPro" id="IPR050469">
    <property type="entry name" value="Diguanylate_Cyclase"/>
</dbReference>